<feature type="transmembrane region" description="Helical" evidence="7">
    <location>
        <begin position="150"/>
        <end position="171"/>
    </location>
</feature>
<dbReference type="Proteomes" id="UP000831607">
    <property type="component" value="Chromosome"/>
</dbReference>
<keyword evidence="6" id="KW-0813">Transport</keyword>
<feature type="transmembrane region" description="Helical" evidence="7">
    <location>
        <begin position="183"/>
        <end position="213"/>
    </location>
</feature>
<dbReference type="InterPro" id="IPR037294">
    <property type="entry name" value="ABC_BtuC-like"/>
</dbReference>
<proteinExistence type="inferred from homology"/>
<sequence>MDALWMPFVEFTFMRRALVASLALALISGPVGVLLVMRRMSLAGDAIAHAVLPGAAVGYFIAGMSLPVLGLGAFVSALFVALLASFVASNTSQKEDASLAAFHLIALAIGVTLISVKGSSVDLMHLLFGSILAVDASALVLIAAATSVALVLLAFIWRVLLASSFDPLFLMQFGQSGKWVNQLFMLTVVLTFVACFQTLGTLMAVGLLMLPAIAARSWSRDIPKACVLASLFAMVSGSLGLLLSYHFSLPSGPAIVLTAGAIYLMSLLFGANDGLLLRFIPVARHRES</sequence>
<organism evidence="8 9">
    <name type="scientific">Orrella daihaiensis</name>
    <dbReference type="NCBI Taxonomy" id="2782176"/>
    <lineage>
        <taxon>Bacteria</taxon>
        <taxon>Pseudomonadati</taxon>
        <taxon>Pseudomonadota</taxon>
        <taxon>Betaproteobacteria</taxon>
        <taxon>Burkholderiales</taxon>
        <taxon>Alcaligenaceae</taxon>
        <taxon>Orrella</taxon>
    </lineage>
</organism>
<feature type="transmembrane region" description="Helical" evidence="7">
    <location>
        <begin position="13"/>
        <end position="35"/>
    </location>
</feature>
<keyword evidence="4 7" id="KW-1133">Transmembrane helix</keyword>
<protein>
    <submittedName>
        <fullName evidence="8">Metal ABC transporter permease</fullName>
    </submittedName>
</protein>
<dbReference type="RefSeq" id="WP_243478747.1">
    <property type="nucleotide sequence ID" value="NZ_CP063982.1"/>
</dbReference>
<evidence type="ECO:0000256" key="5">
    <source>
        <dbReference type="ARBA" id="ARBA00023136"/>
    </source>
</evidence>
<evidence type="ECO:0000256" key="6">
    <source>
        <dbReference type="RuleBase" id="RU003943"/>
    </source>
</evidence>
<feature type="transmembrane region" description="Helical" evidence="7">
    <location>
        <begin position="254"/>
        <end position="277"/>
    </location>
</feature>
<dbReference type="PANTHER" id="PTHR30477">
    <property type="entry name" value="ABC-TRANSPORTER METAL-BINDING PROTEIN"/>
    <property type="match status" value="1"/>
</dbReference>
<keyword evidence="5 7" id="KW-0472">Membrane</keyword>
<dbReference type="EMBL" id="CP063982">
    <property type="protein sequence ID" value="UOD50342.1"/>
    <property type="molecule type" value="Genomic_DNA"/>
</dbReference>
<keyword evidence="9" id="KW-1185">Reference proteome</keyword>
<feature type="transmembrane region" description="Helical" evidence="7">
    <location>
        <begin position="225"/>
        <end position="248"/>
    </location>
</feature>
<dbReference type="Pfam" id="PF00950">
    <property type="entry name" value="ABC-3"/>
    <property type="match status" value="1"/>
</dbReference>
<evidence type="ECO:0000256" key="3">
    <source>
        <dbReference type="ARBA" id="ARBA00022692"/>
    </source>
</evidence>
<dbReference type="Gene3D" id="1.10.3470.10">
    <property type="entry name" value="ABC transporter involved in vitamin B12 uptake, BtuC"/>
    <property type="match status" value="1"/>
</dbReference>
<evidence type="ECO:0000256" key="7">
    <source>
        <dbReference type="SAM" id="Phobius"/>
    </source>
</evidence>
<gene>
    <name evidence="8" type="ORF">DHf2319_13090</name>
</gene>
<feature type="transmembrane region" description="Helical" evidence="7">
    <location>
        <begin position="99"/>
        <end position="117"/>
    </location>
</feature>
<comment type="subcellular location">
    <subcellularLocation>
        <location evidence="6">Cell membrane</location>
        <topology evidence="6">Multi-pass membrane protein</topology>
    </subcellularLocation>
    <subcellularLocation>
        <location evidence="1">Membrane</location>
        <topology evidence="1">Multi-pass membrane protein</topology>
    </subcellularLocation>
</comment>
<evidence type="ECO:0000256" key="2">
    <source>
        <dbReference type="ARBA" id="ARBA00008034"/>
    </source>
</evidence>
<dbReference type="SUPFAM" id="SSF81345">
    <property type="entry name" value="ABC transporter involved in vitamin B12 uptake, BtuC"/>
    <property type="match status" value="1"/>
</dbReference>
<dbReference type="InterPro" id="IPR001626">
    <property type="entry name" value="ABC_TroCD"/>
</dbReference>
<evidence type="ECO:0000256" key="1">
    <source>
        <dbReference type="ARBA" id="ARBA00004141"/>
    </source>
</evidence>
<evidence type="ECO:0000313" key="8">
    <source>
        <dbReference type="EMBL" id="UOD50342.1"/>
    </source>
</evidence>
<keyword evidence="3 6" id="KW-0812">Transmembrane</keyword>
<comment type="similarity">
    <text evidence="2 6">Belongs to the ABC-3 integral membrane protein family.</text>
</comment>
<reference evidence="8 9" key="1">
    <citation type="submission" date="2020-11" db="EMBL/GenBank/DDBJ databases">
        <title>Algicoccus daihaiensis sp.nov., isolated from Daihai Lake in Inner Mongolia.</title>
        <authorList>
            <person name="Kai J."/>
        </authorList>
    </citation>
    <scope>NUCLEOTIDE SEQUENCE [LARGE SCALE GENOMIC DNA]</scope>
    <source>
        <strain evidence="9">f23</strain>
    </source>
</reference>
<feature type="transmembrane region" description="Helical" evidence="7">
    <location>
        <begin position="42"/>
        <end position="62"/>
    </location>
</feature>
<evidence type="ECO:0000313" key="9">
    <source>
        <dbReference type="Proteomes" id="UP000831607"/>
    </source>
</evidence>
<dbReference type="PANTHER" id="PTHR30477:SF13">
    <property type="entry name" value="IRON TRANSPORT SYSTEM MEMBRANE PROTEIN HI_0360-RELATED"/>
    <property type="match status" value="1"/>
</dbReference>
<evidence type="ECO:0000256" key="4">
    <source>
        <dbReference type="ARBA" id="ARBA00022989"/>
    </source>
</evidence>
<name>A0ABY4AJ74_9BURK</name>
<accession>A0ABY4AJ74</accession>